<dbReference type="EMBL" id="JACPUR010000030">
    <property type="protein sequence ID" value="MBI3128513.1"/>
    <property type="molecule type" value="Genomic_DNA"/>
</dbReference>
<dbReference type="InterPro" id="IPR017871">
    <property type="entry name" value="ABC_transporter-like_CS"/>
</dbReference>
<evidence type="ECO:0000256" key="4">
    <source>
        <dbReference type="ARBA" id="ARBA00022840"/>
    </source>
</evidence>
<dbReference type="GO" id="GO:0015408">
    <property type="term" value="F:ABC-type ferric iron transporter activity"/>
    <property type="evidence" value="ECO:0007669"/>
    <property type="project" value="InterPro"/>
</dbReference>
<keyword evidence="4 7" id="KW-0067">ATP-binding</keyword>
<accession>A0A932I0M5</accession>
<dbReference type="InterPro" id="IPR015853">
    <property type="entry name" value="ABC_transpr_FbpC"/>
</dbReference>
<comment type="caution">
    <text evidence="7">The sequence shown here is derived from an EMBL/GenBank/DDBJ whole genome shotgun (WGS) entry which is preliminary data.</text>
</comment>
<dbReference type="AlphaFoldDB" id="A0A932I0M5"/>
<dbReference type="GO" id="GO:0016887">
    <property type="term" value="F:ATP hydrolysis activity"/>
    <property type="evidence" value="ECO:0007669"/>
    <property type="project" value="InterPro"/>
</dbReference>
<sequence length="256" mass="28736">MARLVLTGLRKSYGDVRAVDGVSLSVPEREFLVVVGPTGCGKSTLLRLIAGVDRPDAGHIVLDGQRMNDVPLGKRGIQMIFQGYALWPHMRVFDEKRYSNLGFALKVRRWVPDSIARRVRDVMRRVGIEEELARRRPAELSSGQQQKVAIGRAIALPPRVFLLDEPMANIDPVSRRQVRAELRRVHDELGTVTLLVTHDLADAFHLADRIAIMRDGRFLQVDAPRRLFEAPADPFVSDFLSSFAPLWWERAKGAGG</sequence>
<dbReference type="GO" id="GO:0055052">
    <property type="term" value="C:ATP-binding cassette (ABC) transporter complex, substrate-binding subunit-containing"/>
    <property type="evidence" value="ECO:0007669"/>
    <property type="project" value="TreeGrafter"/>
</dbReference>
<keyword evidence="2" id="KW-1003">Cell membrane</keyword>
<evidence type="ECO:0000256" key="1">
    <source>
        <dbReference type="ARBA" id="ARBA00022448"/>
    </source>
</evidence>
<evidence type="ECO:0000313" key="7">
    <source>
        <dbReference type="EMBL" id="MBI3128513.1"/>
    </source>
</evidence>
<dbReference type="InterPro" id="IPR047641">
    <property type="entry name" value="ABC_transpr_MalK/UgpC-like"/>
</dbReference>
<dbReference type="GO" id="GO:0015697">
    <property type="term" value="P:quaternary ammonium group transport"/>
    <property type="evidence" value="ECO:0007669"/>
    <property type="project" value="UniProtKB-ARBA"/>
</dbReference>
<keyword evidence="5" id="KW-0472">Membrane</keyword>
<dbReference type="FunFam" id="3.40.50.300:FF:000425">
    <property type="entry name" value="Probable ABC transporter, ATP-binding subunit"/>
    <property type="match status" value="1"/>
</dbReference>
<keyword evidence="3" id="KW-0547">Nucleotide-binding</keyword>
<dbReference type="InterPro" id="IPR003439">
    <property type="entry name" value="ABC_transporter-like_ATP-bd"/>
</dbReference>
<evidence type="ECO:0000259" key="6">
    <source>
        <dbReference type="PROSITE" id="PS50893"/>
    </source>
</evidence>
<evidence type="ECO:0000256" key="2">
    <source>
        <dbReference type="ARBA" id="ARBA00022475"/>
    </source>
</evidence>
<dbReference type="Proteomes" id="UP000782312">
    <property type="component" value="Unassembled WGS sequence"/>
</dbReference>
<proteinExistence type="predicted"/>
<dbReference type="CDD" id="cd03259">
    <property type="entry name" value="ABC_Carb_Solutes_like"/>
    <property type="match status" value="1"/>
</dbReference>
<organism evidence="7 8">
    <name type="scientific">Tectimicrobiota bacterium</name>
    <dbReference type="NCBI Taxonomy" id="2528274"/>
    <lineage>
        <taxon>Bacteria</taxon>
        <taxon>Pseudomonadati</taxon>
        <taxon>Nitrospinota/Tectimicrobiota group</taxon>
        <taxon>Candidatus Tectimicrobiota</taxon>
    </lineage>
</organism>
<evidence type="ECO:0000256" key="3">
    <source>
        <dbReference type="ARBA" id="ARBA00022741"/>
    </source>
</evidence>
<gene>
    <name evidence="7" type="ORF">HYZ11_12985</name>
</gene>
<dbReference type="GO" id="GO:0005524">
    <property type="term" value="F:ATP binding"/>
    <property type="evidence" value="ECO:0007669"/>
    <property type="project" value="UniProtKB-KW"/>
</dbReference>
<dbReference type="PROSITE" id="PS50893">
    <property type="entry name" value="ABC_TRANSPORTER_2"/>
    <property type="match status" value="1"/>
</dbReference>
<dbReference type="Gene3D" id="3.40.50.300">
    <property type="entry name" value="P-loop containing nucleotide triphosphate hydrolases"/>
    <property type="match status" value="1"/>
</dbReference>
<evidence type="ECO:0000256" key="5">
    <source>
        <dbReference type="ARBA" id="ARBA00023136"/>
    </source>
</evidence>
<dbReference type="SMART" id="SM00382">
    <property type="entry name" value="AAA"/>
    <property type="match status" value="1"/>
</dbReference>
<keyword evidence="1" id="KW-0813">Transport</keyword>
<dbReference type="SUPFAM" id="SSF52540">
    <property type="entry name" value="P-loop containing nucleoside triphosphate hydrolases"/>
    <property type="match status" value="1"/>
</dbReference>
<protein>
    <submittedName>
        <fullName evidence="7">ABC transporter ATP-binding protein</fullName>
    </submittedName>
</protein>
<dbReference type="PROSITE" id="PS00211">
    <property type="entry name" value="ABC_TRANSPORTER_1"/>
    <property type="match status" value="1"/>
</dbReference>
<dbReference type="PANTHER" id="PTHR43875:SF1">
    <property type="entry name" value="OSMOPROTECTIVE COMPOUNDS UPTAKE ATP-BINDING PROTEIN GGTA"/>
    <property type="match status" value="1"/>
</dbReference>
<dbReference type="InterPro" id="IPR003593">
    <property type="entry name" value="AAA+_ATPase"/>
</dbReference>
<name>A0A932I0M5_UNCTE</name>
<dbReference type="PANTHER" id="PTHR43875">
    <property type="entry name" value="MALTODEXTRIN IMPORT ATP-BINDING PROTEIN MSMX"/>
    <property type="match status" value="1"/>
</dbReference>
<feature type="domain" description="ABC transporter" evidence="6">
    <location>
        <begin position="4"/>
        <end position="240"/>
    </location>
</feature>
<reference evidence="7" key="1">
    <citation type="submission" date="2020-07" db="EMBL/GenBank/DDBJ databases">
        <title>Huge and variable diversity of episymbiotic CPR bacteria and DPANN archaea in groundwater ecosystems.</title>
        <authorList>
            <person name="He C.Y."/>
            <person name="Keren R."/>
            <person name="Whittaker M."/>
            <person name="Farag I.F."/>
            <person name="Doudna J."/>
            <person name="Cate J.H.D."/>
            <person name="Banfield J.F."/>
        </authorList>
    </citation>
    <scope>NUCLEOTIDE SEQUENCE</scope>
    <source>
        <strain evidence="7">NC_groundwater_763_Ag_S-0.2um_68_21</strain>
    </source>
</reference>
<dbReference type="InterPro" id="IPR027417">
    <property type="entry name" value="P-loop_NTPase"/>
</dbReference>
<evidence type="ECO:0000313" key="8">
    <source>
        <dbReference type="Proteomes" id="UP000782312"/>
    </source>
</evidence>
<dbReference type="Pfam" id="PF00005">
    <property type="entry name" value="ABC_tran"/>
    <property type="match status" value="1"/>
</dbReference>